<feature type="transmembrane region" description="Helical" evidence="7">
    <location>
        <begin position="121"/>
        <end position="142"/>
    </location>
</feature>
<proteinExistence type="inferred from homology"/>
<feature type="transmembrane region" description="Helical" evidence="7">
    <location>
        <begin position="154"/>
        <end position="175"/>
    </location>
</feature>
<comment type="similarity">
    <text evidence="2">Belongs to the polysaccharide synthase family.</text>
</comment>
<dbReference type="CDD" id="cd13127">
    <property type="entry name" value="MATE_tuaB_like"/>
    <property type="match status" value="1"/>
</dbReference>
<feature type="transmembrane region" description="Helical" evidence="7">
    <location>
        <begin position="49"/>
        <end position="68"/>
    </location>
</feature>
<comment type="subcellular location">
    <subcellularLocation>
        <location evidence="1">Cell membrane</location>
        <topology evidence="1">Multi-pass membrane protein</topology>
    </subcellularLocation>
</comment>
<keyword evidence="4 7" id="KW-0812">Transmembrane</keyword>
<sequence>MSTSTVTQPRPSLTMTTVQGVKWSTAATILTAIMQVGYTAIMARLLSPAAFGVVALANVVLRFGGYFAQMGMEQAIIQKQELTRHDVRAAFTASVLLGIVFGGLLILLAPLSIYIFHEPDVVPVAQVLALSLLLTGMSATALSLLRRGMQFRTLAIVEVSSYVAAYGGVGVMMALNGYGVWSLVAASVAQGLLVGLLAYLVTRHSVLPLLSWRHYEPLWNYGSRISLISFLEFIGSALDTLIIGRVLGTALLGVYNRAWMLVSLPMYMLTTSVSKVIFPAFSQVQADQARMRKVYLSSVTLVASLILPTAAGMMMAAPELVYSLLGPKWGDSIPLLRVMGFTSGLMLITMFGGIVSDARARLREKTIIILQYLLVLPGLFWLLHGWGLMGYAVALNVGAVLYAALFARLLHQDLAIPYAQLLRLYVPGLVNAAVIGLVFGGLRLVLASLHLAPVLALAAFALTGALVLAALVFVVPLPGLRRELCSFLDRLSHQQPTSTSGRLLARYRRYLNPATAAPAAPYSAVANPVLP</sequence>
<feature type="transmembrane region" description="Helical" evidence="7">
    <location>
        <begin position="367"/>
        <end position="383"/>
    </location>
</feature>
<feature type="transmembrane region" description="Helical" evidence="7">
    <location>
        <begin position="454"/>
        <end position="477"/>
    </location>
</feature>
<evidence type="ECO:0000256" key="5">
    <source>
        <dbReference type="ARBA" id="ARBA00022989"/>
    </source>
</evidence>
<reference evidence="8 9" key="1">
    <citation type="submission" date="2017-11" db="EMBL/GenBank/DDBJ databases">
        <title>Genomic Encyclopedia of Archaeal and Bacterial Type Strains, Phase II (KMG-II): From Individual Species to Whole Genera.</title>
        <authorList>
            <person name="Goeker M."/>
        </authorList>
    </citation>
    <scope>NUCLEOTIDE SEQUENCE [LARGE SCALE GENOMIC DNA]</scope>
    <source>
        <strain evidence="8 9">DSM 11115</strain>
    </source>
</reference>
<evidence type="ECO:0000256" key="4">
    <source>
        <dbReference type="ARBA" id="ARBA00022692"/>
    </source>
</evidence>
<dbReference type="AlphaFoldDB" id="A0A2M9BPC3"/>
<keyword evidence="6 7" id="KW-0472">Membrane</keyword>
<dbReference type="EMBL" id="PGFA01000001">
    <property type="protein sequence ID" value="PJJ59787.1"/>
    <property type="molecule type" value="Genomic_DNA"/>
</dbReference>
<evidence type="ECO:0000313" key="9">
    <source>
        <dbReference type="Proteomes" id="UP000228535"/>
    </source>
</evidence>
<name>A0A2M9BPC3_9BACT</name>
<feature type="transmembrane region" description="Helical" evidence="7">
    <location>
        <begin position="422"/>
        <end position="442"/>
    </location>
</feature>
<evidence type="ECO:0000256" key="1">
    <source>
        <dbReference type="ARBA" id="ARBA00004651"/>
    </source>
</evidence>
<dbReference type="InterPro" id="IPR050833">
    <property type="entry name" value="Poly_Biosynth_Transport"/>
</dbReference>
<dbReference type="Pfam" id="PF13440">
    <property type="entry name" value="Polysacc_synt_3"/>
    <property type="match status" value="1"/>
</dbReference>
<evidence type="ECO:0000256" key="2">
    <source>
        <dbReference type="ARBA" id="ARBA00007430"/>
    </source>
</evidence>
<keyword evidence="5 7" id="KW-1133">Transmembrane helix</keyword>
<evidence type="ECO:0000256" key="3">
    <source>
        <dbReference type="ARBA" id="ARBA00022475"/>
    </source>
</evidence>
<dbReference type="PANTHER" id="PTHR30250:SF10">
    <property type="entry name" value="LIPOPOLYSACCHARIDE BIOSYNTHESIS PROTEIN WZXC"/>
    <property type="match status" value="1"/>
</dbReference>
<comment type="caution">
    <text evidence="8">The sequence shown here is derived from an EMBL/GenBank/DDBJ whole genome shotgun (WGS) entry which is preliminary data.</text>
</comment>
<feature type="transmembrane region" description="Helical" evidence="7">
    <location>
        <begin position="89"/>
        <end position="115"/>
    </location>
</feature>
<keyword evidence="9" id="KW-1185">Reference proteome</keyword>
<dbReference type="OrthoDB" id="9770347at2"/>
<dbReference type="RefSeq" id="WP_100335480.1">
    <property type="nucleotide sequence ID" value="NZ_PGFA01000001.1"/>
</dbReference>
<keyword evidence="3" id="KW-1003">Cell membrane</keyword>
<feature type="transmembrane region" description="Helical" evidence="7">
    <location>
        <begin position="181"/>
        <end position="201"/>
    </location>
</feature>
<feature type="transmembrane region" description="Helical" evidence="7">
    <location>
        <begin position="258"/>
        <end position="282"/>
    </location>
</feature>
<evidence type="ECO:0000313" key="8">
    <source>
        <dbReference type="EMBL" id="PJJ59787.1"/>
    </source>
</evidence>
<feature type="transmembrane region" description="Helical" evidence="7">
    <location>
        <begin position="294"/>
        <end position="315"/>
    </location>
</feature>
<feature type="transmembrane region" description="Helical" evidence="7">
    <location>
        <begin position="335"/>
        <end position="355"/>
    </location>
</feature>
<protein>
    <submittedName>
        <fullName evidence="8">O-antigen/teichoic acid export membrane protein</fullName>
    </submittedName>
</protein>
<gene>
    <name evidence="8" type="ORF">CLV45_1209</name>
</gene>
<evidence type="ECO:0000256" key="7">
    <source>
        <dbReference type="SAM" id="Phobius"/>
    </source>
</evidence>
<dbReference type="Proteomes" id="UP000228535">
    <property type="component" value="Unassembled WGS sequence"/>
</dbReference>
<organism evidence="8 9">
    <name type="scientific">Hymenobacter chitinivorans DSM 11115</name>
    <dbReference type="NCBI Taxonomy" id="1121954"/>
    <lineage>
        <taxon>Bacteria</taxon>
        <taxon>Pseudomonadati</taxon>
        <taxon>Bacteroidota</taxon>
        <taxon>Cytophagia</taxon>
        <taxon>Cytophagales</taxon>
        <taxon>Hymenobacteraceae</taxon>
        <taxon>Hymenobacter</taxon>
    </lineage>
</organism>
<evidence type="ECO:0000256" key="6">
    <source>
        <dbReference type="ARBA" id="ARBA00023136"/>
    </source>
</evidence>
<feature type="transmembrane region" description="Helical" evidence="7">
    <location>
        <begin position="21"/>
        <end position="43"/>
    </location>
</feature>
<accession>A0A2M9BPC3</accession>
<dbReference type="PANTHER" id="PTHR30250">
    <property type="entry name" value="PST FAMILY PREDICTED COLANIC ACID TRANSPORTER"/>
    <property type="match status" value="1"/>
</dbReference>
<dbReference type="GO" id="GO:0005886">
    <property type="term" value="C:plasma membrane"/>
    <property type="evidence" value="ECO:0007669"/>
    <property type="project" value="UniProtKB-SubCell"/>
</dbReference>
<feature type="transmembrane region" description="Helical" evidence="7">
    <location>
        <begin position="221"/>
        <end position="238"/>
    </location>
</feature>
<feature type="transmembrane region" description="Helical" evidence="7">
    <location>
        <begin position="389"/>
        <end position="410"/>
    </location>
</feature>